<sequence>MNTKSAAPTIDGILSGIIVEGQHYEFKARLSLEEQRGKSNFIDDIVAFLNAGSGYLVVGVHEKKGAFERFEPMDGDRDILQRRITSIMQDNIDPKPLGVRVEFLDLDTGGFILCLDLPDHRLRPYQNRITGGFYLRTGAQNTPIPRDQLHALFTPIEKLEADTILLMERENAAVEARDIMQNNGATLHIAVVPQEHYERERAPFDPGRGVLKAMRHYHSEGHGVFKGCENGVEVRDATFQEGRSVSRFFIGDDWLVHSYVSHPFSVREGEGRLTLHEFREEFARHLRDIQLILDDSGIRGPFGVLLAVGNLRRNPKLQWAFPNANAANIGRPLRVERLDEQGLIDRFNDKVRSVSVYGR</sequence>
<dbReference type="EMBL" id="CP026928">
    <property type="protein sequence ID" value="AVH45533.1"/>
    <property type="molecule type" value="Genomic_DNA"/>
</dbReference>
<dbReference type="InterPro" id="IPR007421">
    <property type="entry name" value="Schlafen_AlbA_2_dom"/>
</dbReference>
<geneLocation type="plasmid" evidence="3">
    <name>pat1d1609b</name>
</geneLocation>
<dbReference type="Gene3D" id="3.30.950.30">
    <property type="entry name" value="Schlafen, AAA domain"/>
    <property type="match status" value="1"/>
</dbReference>
<dbReference type="Pfam" id="PF04326">
    <property type="entry name" value="SLFN_AlbA_2"/>
    <property type="match status" value="1"/>
</dbReference>
<name>A0A2L2LMH1_AGRTU</name>
<protein>
    <recommendedName>
        <fullName evidence="1">Schlafen AlbA-2 domain-containing protein</fullName>
    </recommendedName>
</protein>
<organism evidence="2 3">
    <name type="scientific">Agrobacterium tumefaciens</name>
    <dbReference type="NCBI Taxonomy" id="358"/>
    <lineage>
        <taxon>Bacteria</taxon>
        <taxon>Pseudomonadati</taxon>
        <taxon>Pseudomonadota</taxon>
        <taxon>Alphaproteobacteria</taxon>
        <taxon>Hyphomicrobiales</taxon>
        <taxon>Rhizobiaceae</taxon>
        <taxon>Rhizobium/Agrobacterium group</taxon>
        <taxon>Agrobacterium</taxon>
        <taxon>Agrobacterium tumefaciens complex</taxon>
    </lineage>
</organism>
<proteinExistence type="predicted"/>
<reference evidence="2 3" key="1">
    <citation type="submission" date="2018-02" db="EMBL/GenBank/DDBJ databases">
        <title>Complete genome sequence of Agrobacterium tumefaciens 1D1609.</title>
        <authorList>
            <person name="Cho S.-T."/>
            <person name="Haryono M."/>
            <person name="Chang H.-H."/>
            <person name="Santos M.N."/>
            <person name="Lai E.-M."/>
            <person name="Kuo C.-H."/>
        </authorList>
    </citation>
    <scope>NUCLEOTIDE SEQUENCE [LARGE SCALE GENOMIC DNA]</scope>
    <source>
        <strain evidence="2 3">1D1609</strain>
        <plasmid evidence="3">Plasmid pat1d1609b</plasmid>
    </source>
</reference>
<dbReference type="PANTHER" id="PTHR30595">
    <property type="entry name" value="GLPR-RELATED TRANSCRIPTIONAL REPRESSOR"/>
    <property type="match status" value="1"/>
</dbReference>
<dbReference type="InterPro" id="IPR038461">
    <property type="entry name" value="Schlafen_AlbA_2_dom_sf"/>
</dbReference>
<evidence type="ECO:0000259" key="1">
    <source>
        <dbReference type="Pfam" id="PF04326"/>
    </source>
</evidence>
<dbReference type="Proteomes" id="UP000237717">
    <property type="component" value="Plasmid pAt1D1609b"/>
</dbReference>
<dbReference type="PANTHER" id="PTHR30595:SF6">
    <property type="entry name" value="SCHLAFEN ALBA-2 DOMAIN-CONTAINING PROTEIN"/>
    <property type="match status" value="1"/>
</dbReference>
<gene>
    <name evidence="2" type="ORF">At1D1609_55020</name>
</gene>
<dbReference type="AlphaFoldDB" id="A0A2L2LMH1"/>
<evidence type="ECO:0000313" key="3">
    <source>
        <dbReference type="Proteomes" id="UP000237717"/>
    </source>
</evidence>
<evidence type="ECO:0000313" key="2">
    <source>
        <dbReference type="EMBL" id="AVH45533.1"/>
    </source>
</evidence>
<dbReference type="RefSeq" id="WP_158662968.1">
    <property type="nucleotide sequence ID" value="NZ_CP026928.1"/>
</dbReference>
<accession>A0A2L2LMH1</accession>
<keyword evidence="2" id="KW-0614">Plasmid</keyword>
<feature type="domain" description="Schlafen AlbA-2" evidence="1">
    <location>
        <begin position="20"/>
        <end position="144"/>
    </location>
</feature>